<keyword evidence="5 9" id="KW-0276">Fatty acid metabolism</keyword>
<evidence type="ECO:0000256" key="8">
    <source>
        <dbReference type="ARBA" id="ARBA00023267"/>
    </source>
</evidence>
<organism evidence="12">
    <name type="scientific">Chlamydia pneumoniae</name>
    <name type="common">Chlamydophila pneumoniae</name>
    <dbReference type="NCBI Taxonomy" id="83558"/>
    <lineage>
        <taxon>Bacteria</taxon>
        <taxon>Pseudomonadati</taxon>
        <taxon>Chlamydiota</taxon>
        <taxon>Chlamydiia</taxon>
        <taxon>Chlamydiales</taxon>
        <taxon>Chlamydiaceae</taxon>
        <taxon>Chlamydia/Chlamydophila group</taxon>
        <taxon>Chlamydia</taxon>
    </lineage>
</organism>
<gene>
    <name evidence="12" type="primary">accB</name>
    <name evidence="12" type="ORF">BN1224_DC9_BB_00020</name>
</gene>
<dbReference type="PRINTS" id="PR01071">
    <property type="entry name" value="ACOABIOTINCC"/>
</dbReference>
<evidence type="ECO:0000256" key="6">
    <source>
        <dbReference type="ARBA" id="ARBA00023098"/>
    </source>
</evidence>
<keyword evidence="7 9" id="KW-0275">Fatty acid biosynthesis</keyword>
<name>A0A0F7WY12_CHLPN</name>
<evidence type="ECO:0000256" key="10">
    <source>
        <dbReference type="SAM" id="MobiDB-lite"/>
    </source>
</evidence>
<comment type="function">
    <text evidence="1 9">This protein is a component of the acetyl coenzyme A carboxylase complex; first, biotin carboxylase catalyzes the carboxylation of the carrier protein and then the transcarboxylase transfers the carboxyl group to form malonyl-CoA.</text>
</comment>
<dbReference type="AlphaFoldDB" id="A0A0F7WY12"/>
<dbReference type="InterPro" id="IPR001882">
    <property type="entry name" value="Biotin_BS"/>
</dbReference>
<accession>A0A0F7WY12</accession>
<evidence type="ECO:0000256" key="1">
    <source>
        <dbReference type="ARBA" id="ARBA00003761"/>
    </source>
</evidence>
<dbReference type="SUPFAM" id="SSF51230">
    <property type="entry name" value="Single hybrid motif"/>
    <property type="match status" value="1"/>
</dbReference>
<dbReference type="InterPro" id="IPR011053">
    <property type="entry name" value="Single_hybrid_motif"/>
</dbReference>
<keyword evidence="12" id="KW-0436">Ligase</keyword>
<dbReference type="GO" id="GO:0009317">
    <property type="term" value="C:acetyl-CoA carboxylase complex"/>
    <property type="evidence" value="ECO:0007669"/>
    <property type="project" value="InterPro"/>
</dbReference>
<dbReference type="PANTHER" id="PTHR45266:SF3">
    <property type="entry name" value="OXALOACETATE DECARBOXYLASE ALPHA CHAIN"/>
    <property type="match status" value="1"/>
</dbReference>
<evidence type="ECO:0000259" key="11">
    <source>
        <dbReference type="PROSITE" id="PS50968"/>
    </source>
</evidence>
<dbReference type="NCBIfam" id="TIGR00531">
    <property type="entry name" value="BCCP"/>
    <property type="match status" value="1"/>
</dbReference>
<evidence type="ECO:0000256" key="4">
    <source>
        <dbReference type="ARBA" id="ARBA00022516"/>
    </source>
</evidence>
<keyword evidence="6 9" id="KW-0443">Lipid metabolism</keyword>
<dbReference type="Gene3D" id="2.40.50.100">
    <property type="match status" value="1"/>
</dbReference>
<dbReference type="InterPro" id="IPR001249">
    <property type="entry name" value="AcCoA_biotinCC"/>
</dbReference>
<sequence length="167" mass="18362">MDLKQIEKLMIAMGRNGMKRFAIKREGLELELERDTGEGNRQEPVFYDSRLFSGFSQERPIPTDPKKDTIKETTTENSETSTTTSSGDFISSPLVGTFYGSPAPDSPSFVKPGDIVSEDTIVCIVEAMKVMNEVKAGMSGRVLEVLITNGDPVQFGSKLFRIAKDAS</sequence>
<dbReference type="CDD" id="cd06850">
    <property type="entry name" value="biotinyl_domain"/>
    <property type="match status" value="1"/>
</dbReference>
<evidence type="ECO:0000256" key="9">
    <source>
        <dbReference type="RuleBase" id="RU364072"/>
    </source>
</evidence>
<feature type="region of interest" description="Disordered" evidence="10">
    <location>
        <begin position="55"/>
        <end position="89"/>
    </location>
</feature>
<feature type="domain" description="Lipoyl-binding" evidence="11">
    <location>
        <begin position="87"/>
        <end position="163"/>
    </location>
</feature>
<dbReference type="GO" id="GO:0003989">
    <property type="term" value="F:acetyl-CoA carboxylase activity"/>
    <property type="evidence" value="ECO:0007669"/>
    <property type="project" value="InterPro"/>
</dbReference>
<dbReference type="PANTHER" id="PTHR45266">
    <property type="entry name" value="OXALOACETATE DECARBOXYLASE ALPHA CHAIN"/>
    <property type="match status" value="1"/>
</dbReference>
<keyword evidence="4 9" id="KW-0444">Lipid biosynthesis</keyword>
<protein>
    <recommendedName>
        <fullName evidence="3 9">Biotin carboxyl carrier protein of acetyl-CoA carboxylase</fullName>
    </recommendedName>
</protein>
<evidence type="ECO:0000256" key="5">
    <source>
        <dbReference type="ARBA" id="ARBA00022832"/>
    </source>
</evidence>
<reference evidence="12" key="1">
    <citation type="submission" date="2015-05" db="EMBL/GenBank/DDBJ databases">
        <authorList>
            <person name="Rattei Thomas"/>
        </authorList>
    </citation>
    <scope>NUCLEOTIDE SEQUENCE</scope>
    <source>
        <strain evidence="12">DC9</strain>
    </source>
</reference>
<dbReference type="InterPro" id="IPR000089">
    <property type="entry name" value="Biotin_lipoyl"/>
</dbReference>
<dbReference type="GO" id="GO:0006633">
    <property type="term" value="P:fatty acid biosynthetic process"/>
    <property type="evidence" value="ECO:0007669"/>
    <property type="project" value="UniProtKB-UniPathway"/>
</dbReference>
<evidence type="ECO:0000313" key="12">
    <source>
        <dbReference type="EMBL" id="CRI42308.1"/>
    </source>
</evidence>
<feature type="compositionally biased region" description="Low complexity" evidence="10">
    <location>
        <begin position="75"/>
        <end position="86"/>
    </location>
</feature>
<dbReference type="UniPathway" id="UPA00094"/>
<dbReference type="InterPro" id="IPR050709">
    <property type="entry name" value="Biotin_Carboxyl_Carrier/Decarb"/>
</dbReference>
<keyword evidence="8 9" id="KW-0092">Biotin</keyword>
<evidence type="ECO:0000256" key="3">
    <source>
        <dbReference type="ARBA" id="ARBA00017562"/>
    </source>
</evidence>
<dbReference type="PROSITE" id="PS00188">
    <property type="entry name" value="BIOTIN"/>
    <property type="match status" value="1"/>
</dbReference>
<evidence type="ECO:0000256" key="7">
    <source>
        <dbReference type="ARBA" id="ARBA00023160"/>
    </source>
</evidence>
<proteinExistence type="predicted"/>
<feature type="compositionally biased region" description="Basic and acidic residues" evidence="10">
    <location>
        <begin position="64"/>
        <end position="74"/>
    </location>
</feature>
<dbReference type="PROSITE" id="PS50968">
    <property type="entry name" value="BIOTINYL_LIPOYL"/>
    <property type="match status" value="1"/>
</dbReference>
<dbReference type="Pfam" id="PF00364">
    <property type="entry name" value="Biotin_lipoyl"/>
    <property type="match status" value="1"/>
</dbReference>
<comment type="pathway">
    <text evidence="2 9">Lipid metabolism; fatty acid biosynthesis.</text>
</comment>
<dbReference type="EMBL" id="LN847034">
    <property type="protein sequence ID" value="CRI42308.1"/>
    <property type="molecule type" value="Genomic_DNA"/>
</dbReference>
<evidence type="ECO:0000256" key="2">
    <source>
        <dbReference type="ARBA" id="ARBA00005194"/>
    </source>
</evidence>